<evidence type="ECO:0000313" key="4">
    <source>
        <dbReference type="Proteomes" id="UP001202328"/>
    </source>
</evidence>
<reference evidence="3" key="1">
    <citation type="submission" date="2022-04" db="EMBL/GenBank/DDBJ databases">
        <title>A functionally conserved STORR gene fusion in Papaver species that diverged 16.8 million years ago.</title>
        <authorList>
            <person name="Catania T."/>
        </authorList>
    </citation>
    <scope>NUCLEOTIDE SEQUENCE</scope>
    <source>
        <strain evidence="3">S-188037</strain>
    </source>
</reference>
<proteinExistence type="predicted"/>
<dbReference type="Pfam" id="PF00012">
    <property type="entry name" value="HSP70"/>
    <property type="match status" value="1"/>
</dbReference>
<keyword evidence="2" id="KW-0067">ATP-binding</keyword>
<dbReference type="EMBL" id="JAJJMB010002020">
    <property type="protein sequence ID" value="KAI3954235.1"/>
    <property type="molecule type" value="Genomic_DNA"/>
</dbReference>
<dbReference type="GO" id="GO:0140662">
    <property type="term" value="F:ATP-dependent protein folding chaperone"/>
    <property type="evidence" value="ECO:0007669"/>
    <property type="project" value="InterPro"/>
</dbReference>
<evidence type="ECO:0000313" key="3">
    <source>
        <dbReference type="EMBL" id="KAI3954235.1"/>
    </source>
</evidence>
<dbReference type="AlphaFoldDB" id="A0AAD4TFI5"/>
<dbReference type="InterPro" id="IPR029048">
    <property type="entry name" value="HSP70_C_sf"/>
</dbReference>
<gene>
    <name evidence="3" type="ORF">MKW98_018059</name>
</gene>
<dbReference type="Gene3D" id="1.20.1270.10">
    <property type="match status" value="1"/>
</dbReference>
<dbReference type="InterPro" id="IPR013126">
    <property type="entry name" value="Hsp_70_fam"/>
</dbReference>
<dbReference type="Proteomes" id="UP001202328">
    <property type="component" value="Unassembled WGS sequence"/>
</dbReference>
<keyword evidence="1" id="KW-0547">Nucleotide-binding</keyword>
<sequence>MKNSADTSIYSMEKSLSEYKDKIPAEVAKEIEDAISDLRQASAGDNVDEIKAKLDVANKEISKIGQHMSGGAKGG</sequence>
<name>A0AAD4TFI5_9MAGN</name>
<keyword evidence="4" id="KW-1185">Reference proteome</keyword>
<protein>
    <submittedName>
        <fullName evidence="3">Uncharacterized protein</fullName>
    </submittedName>
</protein>
<dbReference type="SUPFAM" id="SSF100934">
    <property type="entry name" value="Heat shock protein 70kD (HSP70), C-terminal subdomain"/>
    <property type="match status" value="1"/>
</dbReference>
<accession>A0AAD4TFI5</accession>
<evidence type="ECO:0000256" key="2">
    <source>
        <dbReference type="ARBA" id="ARBA00022840"/>
    </source>
</evidence>
<evidence type="ECO:0000256" key="1">
    <source>
        <dbReference type="ARBA" id="ARBA00022741"/>
    </source>
</evidence>
<comment type="caution">
    <text evidence="3">The sequence shown here is derived from an EMBL/GenBank/DDBJ whole genome shotgun (WGS) entry which is preliminary data.</text>
</comment>
<dbReference type="GO" id="GO:0005524">
    <property type="term" value="F:ATP binding"/>
    <property type="evidence" value="ECO:0007669"/>
    <property type="project" value="UniProtKB-KW"/>
</dbReference>
<organism evidence="3 4">
    <name type="scientific">Papaver atlanticum</name>
    <dbReference type="NCBI Taxonomy" id="357466"/>
    <lineage>
        <taxon>Eukaryota</taxon>
        <taxon>Viridiplantae</taxon>
        <taxon>Streptophyta</taxon>
        <taxon>Embryophyta</taxon>
        <taxon>Tracheophyta</taxon>
        <taxon>Spermatophyta</taxon>
        <taxon>Magnoliopsida</taxon>
        <taxon>Ranunculales</taxon>
        <taxon>Papaveraceae</taxon>
        <taxon>Papaveroideae</taxon>
        <taxon>Papaver</taxon>
    </lineage>
</organism>